<accession>A0A4R3Z4V1</accession>
<dbReference type="Pfam" id="PF07262">
    <property type="entry name" value="CdiI"/>
    <property type="match status" value="1"/>
</dbReference>
<comment type="caution">
    <text evidence="1">The sequence shown here is derived from an EMBL/GenBank/DDBJ whole genome shotgun (WGS) entry which is preliminary data.</text>
</comment>
<organism evidence="1 2">
    <name type="scientific">Biostraticola tofi</name>
    <dbReference type="NCBI Taxonomy" id="466109"/>
    <lineage>
        <taxon>Bacteria</taxon>
        <taxon>Pseudomonadati</taxon>
        <taxon>Pseudomonadota</taxon>
        <taxon>Gammaproteobacteria</taxon>
        <taxon>Enterobacterales</taxon>
        <taxon>Bruguierivoracaceae</taxon>
        <taxon>Biostraticola</taxon>
    </lineage>
</organism>
<dbReference type="EMBL" id="SMCR01000001">
    <property type="protein sequence ID" value="TCW00089.1"/>
    <property type="molecule type" value="Genomic_DNA"/>
</dbReference>
<dbReference type="Proteomes" id="UP000295719">
    <property type="component" value="Unassembled WGS sequence"/>
</dbReference>
<dbReference type="InterPro" id="IPR009888">
    <property type="entry name" value="CdiI_Proteobact"/>
</dbReference>
<evidence type="ECO:0000313" key="2">
    <source>
        <dbReference type="Proteomes" id="UP000295719"/>
    </source>
</evidence>
<sequence length="104" mass="12050">MKNPIKTAFATAKMNNDFICLDTHSGYRNTKLDPKGVQHLLRPDIDDEELGKLIIDTLSHSRFVLPEPRDNVWTHPEVTFDPDLYDREKTLANYNKCLAFSRCK</sequence>
<dbReference type="AlphaFoldDB" id="A0A4R3Z4V1"/>
<dbReference type="InterPro" id="IPR037891">
    <property type="entry name" value="Cdil-like_sf"/>
</dbReference>
<dbReference type="SUPFAM" id="SSF160207">
    <property type="entry name" value="NMB0488-like"/>
    <property type="match status" value="1"/>
</dbReference>
<reference evidence="1 2" key="1">
    <citation type="submission" date="2019-03" db="EMBL/GenBank/DDBJ databases">
        <title>Genomic Encyclopedia of Type Strains, Phase IV (KMG-IV): sequencing the most valuable type-strain genomes for metagenomic binning, comparative biology and taxonomic classification.</title>
        <authorList>
            <person name="Goeker M."/>
        </authorList>
    </citation>
    <scope>NUCLEOTIDE SEQUENCE [LARGE SCALE GENOMIC DNA]</scope>
    <source>
        <strain evidence="1 2">DSM 19580</strain>
    </source>
</reference>
<keyword evidence="2" id="KW-1185">Reference proteome</keyword>
<dbReference type="Gene3D" id="3.40.1590.10">
    <property type="entry name" value="NMB0488-like"/>
    <property type="match status" value="1"/>
</dbReference>
<evidence type="ECO:0000313" key="1">
    <source>
        <dbReference type="EMBL" id="TCW00089.1"/>
    </source>
</evidence>
<dbReference type="RefSeq" id="WP_131863601.1">
    <property type="nucleotide sequence ID" value="NZ_SMCR01000001.1"/>
</dbReference>
<protein>
    <submittedName>
        <fullName evidence="1">Uncharacterized protein DUF1436</fullName>
    </submittedName>
</protein>
<dbReference type="OrthoDB" id="8613487at2"/>
<proteinExistence type="predicted"/>
<gene>
    <name evidence="1" type="ORF">EDC52_101433</name>
</gene>
<name>A0A4R3Z4V1_9GAMM</name>